<evidence type="ECO:0000259" key="7">
    <source>
        <dbReference type="PROSITE" id="PS50075"/>
    </source>
</evidence>
<dbReference type="SMART" id="SM00824">
    <property type="entry name" value="PKS_TE"/>
    <property type="match status" value="1"/>
</dbReference>
<dbReference type="GO" id="GO:0003824">
    <property type="term" value="F:catalytic activity"/>
    <property type="evidence" value="ECO:0007669"/>
    <property type="project" value="InterPro"/>
</dbReference>
<gene>
    <name evidence="8" type="primary">sky31</name>
</gene>
<dbReference type="SUPFAM" id="SSF53474">
    <property type="entry name" value="alpha/beta-Hydrolases"/>
    <property type="match status" value="1"/>
</dbReference>
<feature type="domain" description="Carrier" evidence="7">
    <location>
        <begin position="963"/>
        <end position="1038"/>
    </location>
</feature>
<keyword evidence="4" id="KW-0597">Phosphoprotein</keyword>
<dbReference type="InterPro" id="IPR020802">
    <property type="entry name" value="TesA-like"/>
</dbReference>
<dbReference type="CDD" id="cd19543">
    <property type="entry name" value="DCL_NRPS"/>
    <property type="match status" value="2"/>
</dbReference>
<dbReference type="GO" id="GO:0008610">
    <property type="term" value="P:lipid biosynthetic process"/>
    <property type="evidence" value="ECO:0007669"/>
    <property type="project" value="UniProtKB-ARBA"/>
</dbReference>
<dbReference type="InterPro" id="IPR020845">
    <property type="entry name" value="AMP-binding_CS"/>
</dbReference>
<dbReference type="CDD" id="cd19534">
    <property type="entry name" value="E_NRPS"/>
    <property type="match status" value="1"/>
</dbReference>
<reference evidence="8" key="1">
    <citation type="journal article" date="2011" name="J. Am. Chem. Soc.">
        <title>Biosynthetic gene cluster of the non-ribosomally synthesized cyclodepsipeptide skyllamycin: deciphering unprecedented ways of unusual hydroxylation reactions.</title>
        <authorList>
            <person name="Pohle S."/>
            <person name="Appelt C."/>
            <person name="Roux M."/>
            <person name="Fiedler H.P."/>
            <person name="Sussmuth R.D."/>
        </authorList>
    </citation>
    <scope>NUCLEOTIDE SEQUENCE</scope>
    <source>
        <strain evidence="8">Acta 2897</strain>
    </source>
</reference>
<dbReference type="PROSITE" id="PS00455">
    <property type="entry name" value="AMP_BINDING"/>
    <property type="match status" value="2"/>
</dbReference>
<dbReference type="InterPro" id="IPR006162">
    <property type="entry name" value="Ppantetheine_attach_site"/>
</dbReference>
<dbReference type="FunFam" id="3.30.559.30:FF:000001">
    <property type="entry name" value="Non-ribosomal peptide synthetase"/>
    <property type="match status" value="1"/>
</dbReference>
<evidence type="ECO:0000256" key="5">
    <source>
        <dbReference type="ARBA" id="ARBA00022737"/>
    </source>
</evidence>
<keyword evidence="3" id="KW-0596">Phosphopantetheine</keyword>
<dbReference type="FunFam" id="3.40.50.12780:FF:000012">
    <property type="entry name" value="Non-ribosomal peptide synthetase"/>
    <property type="match status" value="3"/>
</dbReference>
<dbReference type="FunFam" id="2.30.38.10:FF:000001">
    <property type="entry name" value="Non-ribosomal peptide synthetase PvdI"/>
    <property type="match status" value="3"/>
</dbReference>
<dbReference type="InterPro" id="IPR010060">
    <property type="entry name" value="NRPS_synth"/>
</dbReference>
<dbReference type="NCBIfam" id="TIGR01733">
    <property type="entry name" value="AA-adenyl-dom"/>
    <property type="match status" value="3"/>
</dbReference>
<dbReference type="InterPro" id="IPR001031">
    <property type="entry name" value="Thioesterase"/>
</dbReference>
<dbReference type="CDD" id="cd19540">
    <property type="entry name" value="LCL_NRPS-like"/>
    <property type="match status" value="1"/>
</dbReference>
<dbReference type="InterPro" id="IPR010071">
    <property type="entry name" value="AA_adenyl_dom"/>
</dbReference>
<dbReference type="Pfam" id="PF00668">
    <property type="entry name" value="Condensation"/>
    <property type="match status" value="4"/>
</dbReference>
<dbReference type="Pfam" id="PF00550">
    <property type="entry name" value="PP-binding"/>
    <property type="match status" value="3"/>
</dbReference>
<dbReference type="CDD" id="cd17652">
    <property type="entry name" value="A_NRPS_CmdD_like"/>
    <property type="match status" value="2"/>
</dbReference>
<dbReference type="GO" id="GO:0044550">
    <property type="term" value="P:secondary metabolite biosynthetic process"/>
    <property type="evidence" value="ECO:0007669"/>
    <property type="project" value="UniProtKB-ARBA"/>
</dbReference>
<dbReference type="InterPro" id="IPR045851">
    <property type="entry name" value="AMP-bd_C_sf"/>
</dbReference>
<protein>
    <submittedName>
        <fullName evidence="8">Peptide synthetase</fullName>
    </submittedName>
</protein>
<dbReference type="Gene3D" id="3.40.50.1820">
    <property type="entry name" value="alpha/beta hydrolase"/>
    <property type="match status" value="1"/>
</dbReference>
<dbReference type="Gene3D" id="3.30.559.10">
    <property type="entry name" value="Chloramphenicol acetyltransferase-like domain"/>
    <property type="match status" value="4"/>
</dbReference>
<evidence type="ECO:0000256" key="3">
    <source>
        <dbReference type="ARBA" id="ARBA00022450"/>
    </source>
</evidence>
<dbReference type="Gene3D" id="3.30.300.30">
    <property type="match status" value="3"/>
</dbReference>
<evidence type="ECO:0000256" key="4">
    <source>
        <dbReference type="ARBA" id="ARBA00022553"/>
    </source>
</evidence>
<name>F2YRY6_9ACTN</name>
<comment type="cofactor">
    <cofactor evidence="1">
        <name>pantetheine 4'-phosphate</name>
        <dbReference type="ChEBI" id="CHEBI:47942"/>
    </cofactor>
</comment>
<dbReference type="SUPFAM" id="SSF56801">
    <property type="entry name" value="Acetyl-CoA synthetase-like"/>
    <property type="match status" value="3"/>
</dbReference>
<keyword evidence="5" id="KW-0677">Repeat</keyword>
<dbReference type="PROSITE" id="PS50075">
    <property type="entry name" value="CARRIER"/>
    <property type="match status" value="3"/>
</dbReference>
<dbReference type="Pfam" id="PF13193">
    <property type="entry name" value="AMP-binding_C"/>
    <property type="match status" value="3"/>
</dbReference>
<dbReference type="Gene3D" id="2.30.38.10">
    <property type="entry name" value="Luciferase, Domain 3"/>
    <property type="match status" value="3"/>
</dbReference>
<dbReference type="GO" id="GO:0043041">
    <property type="term" value="P:amino acid activation for nonribosomal peptide biosynthetic process"/>
    <property type="evidence" value="ECO:0007669"/>
    <property type="project" value="TreeGrafter"/>
</dbReference>
<dbReference type="Pfam" id="PF00975">
    <property type="entry name" value="Thioesterase"/>
    <property type="match status" value="1"/>
</dbReference>
<dbReference type="Pfam" id="PF00501">
    <property type="entry name" value="AMP-binding"/>
    <property type="match status" value="3"/>
</dbReference>
<proteinExistence type="inferred from homology"/>
<accession>F2YRY6</accession>
<dbReference type="NCBIfam" id="NF003417">
    <property type="entry name" value="PRK04813.1"/>
    <property type="match status" value="3"/>
</dbReference>
<dbReference type="InterPro" id="IPR009081">
    <property type="entry name" value="PP-bd_ACP"/>
</dbReference>
<dbReference type="SMART" id="SM00823">
    <property type="entry name" value="PKS_PP"/>
    <property type="match status" value="3"/>
</dbReference>
<dbReference type="GO" id="GO:0031177">
    <property type="term" value="F:phosphopantetheine binding"/>
    <property type="evidence" value="ECO:0007669"/>
    <property type="project" value="InterPro"/>
</dbReference>
<dbReference type="InterPro" id="IPR025110">
    <property type="entry name" value="AMP-bd_C"/>
</dbReference>
<evidence type="ECO:0000313" key="8">
    <source>
        <dbReference type="EMBL" id="AEA30274.1"/>
    </source>
</evidence>
<dbReference type="InterPro" id="IPR018247">
    <property type="entry name" value="EF_Hand_1_Ca_BS"/>
</dbReference>
<evidence type="ECO:0000256" key="2">
    <source>
        <dbReference type="ARBA" id="ARBA00006432"/>
    </source>
</evidence>
<dbReference type="Gene3D" id="3.30.559.30">
    <property type="entry name" value="Nonribosomal peptide synthetase, condensation domain"/>
    <property type="match status" value="4"/>
</dbReference>
<organism evidence="8">
    <name type="scientific">Streptomyces sp. Acta 2897</name>
    <dbReference type="NCBI Taxonomy" id="1001349"/>
    <lineage>
        <taxon>Bacteria</taxon>
        <taxon>Bacillati</taxon>
        <taxon>Actinomycetota</taxon>
        <taxon>Actinomycetes</taxon>
        <taxon>Kitasatosporales</taxon>
        <taxon>Streptomycetaceae</taxon>
        <taxon>Streptomyces</taxon>
    </lineage>
</organism>
<feature type="domain" description="Carrier" evidence="7">
    <location>
        <begin position="3563"/>
        <end position="3638"/>
    </location>
</feature>
<dbReference type="PROSITE" id="PS00012">
    <property type="entry name" value="PHOSPHOPANTETHEINE"/>
    <property type="match status" value="3"/>
</dbReference>
<dbReference type="FunFam" id="3.30.300.30:FF:000010">
    <property type="entry name" value="Enterobactin synthetase component F"/>
    <property type="match status" value="3"/>
</dbReference>
<dbReference type="InterPro" id="IPR001242">
    <property type="entry name" value="Condensation_dom"/>
</dbReference>
<dbReference type="FunFam" id="1.10.1200.10:FF:000005">
    <property type="entry name" value="Nonribosomal peptide synthetase 1"/>
    <property type="match status" value="3"/>
</dbReference>
<evidence type="ECO:0000256" key="6">
    <source>
        <dbReference type="ARBA" id="ARBA00023194"/>
    </source>
</evidence>
<dbReference type="InterPro" id="IPR023213">
    <property type="entry name" value="CAT-like_dom_sf"/>
</dbReference>
<comment type="similarity">
    <text evidence="2">Belongs to the ATP-dependent AMP-binding enzyme family.</text>
</comment>
<dbReference type="PANTHER" id="PTHR45527:SF1">
    <property type="entry name" value="FATTY ACID SYNTHASE"/>
    <property type="match status" value="1"/>
</dbReference>
<sequence>MVKQSRIEDLLPLSPLQEGLLFHAQYAEGDEDALDVYSVQIAVDLDGPLDLERLRSAAAALLRRHANLRVGFRRRKNGEPVQVVHRDVELPWFETDLTDVPAEERDAGLDAFMAADRLRRFDLKRAPLIRFTVIRLGENRCRFLMTNHHILLDGWSGPLLMRELFALYAGAELPPVTPYRDYLAWLGRQDRRTALGAWRDALGDVTEPSLISPDAGRGAVVPEDLLVTLDEQASEGLAQTARHCGVTLNTMVQAAWGVVLGRLTGRDDVVFGGTVSGRPSALPGVENMIGSFINTLPVRVSARPADSWAQLLERQQRGQVALLDHHHLTLAEVQAQSGAVGELFDTLVVFENYPVEADGLGEPAEGLRITGAVGQDATHYPLTLFPAPGRRMQIRLGYRPDLFDRDRAQGILDAFVAVLLQIGADPEAPVGRARALPGPELHRLLTEWNDTTAPVGDFAVDLFARHASLTPDAVALLDGDGDGEVSYRELEERANRLAHHLTGIGVGPESWVAVALPRGAALVTALLAVAKTGGAYVPLDPEYPADRIGYILDDARPAALLTDSSVTTLPTTGGPRRVLLDAPDTVAALAELPATAPAVRTHPDHPAYAIYTSGSTGRPKGVVVSRHNITNLVTDMRERFAVGAADRLVAVTTIAFDISALELFVPLSAGATVVLASRDEVMEPAALARLITRSGATLMQATPTLWQALVSEHPGALAGLRVLVGGEPVPAGLAGRLRELAAEVTNVYGPTETTVWSTTARLTDRPGLPPIGGPIANTRVYVLGPALEPAPAGIAGDLYLAGDGVARGYANRFGLTAERFVADPFGAPGSRMYRTGDVARRAEDGQLEFVGRVDDQIKIRGFRVELGEIEAVLTEHEDIARATVAARPDESGEARLVAYLVAASGRTLPAVDVLRAHVSTRLPDYMVPAALMTLDALPLTPNGKVDRKALPAPDFAALVTRQAPRTPQEEILCGLFAEMLNLPSVGVHDNFFELGGHSLHATRVVSRIRSVFEVELPLRELWEAPTVAELVGRIGGAAGARTALRPMERPQEIPLSYAQRRLWFMNRFEPASAAHNIVLAVQMNGSLDIEALHRAVQDVVARHESLRTVFPDRDGEPRQEVLPADHGCELALIRTSEEDLETAIAAASARSFDLATETPLRVTLFETGPETHVLLTVLHHIAGDGWSLDPFAVDLTSAYTARATGETPDWQPLPVQYADYTMWNYEILGDEDDPDSRIHQQLAFWKDALAGLPDELRLPTDRPRPAEADYRADSVVIHLPAELHRELNALARRTGTTLFMVLQAGLASLLSVLGSTDDVVVGSPIAGRTDDTLDRVVGFFINTLVLRTDLSGDPTFTDLLGRVRDGDLAAYANQDVPFERLVEVLNPERSLARHPLFQVSLALQNTPESRFGLSGLDSAVRQVPVKSTQFDLSLSFNESTDHEGGARGIEGLVEFRLDLFDRATVEQLGERLVRFLEAVAADPQLPVRAVDVLSAPERRRVLVEWNDSDRADVVPVTFPELFAASVARDRDAVALAHGEESLSYGELDARANGLARVLADAGVGPERLVALVLPRSVEMVVAQLAVLKAGGAYLPVDPDYPVERVEFILGDATPALVLSTGTIAERLTGVGGDLRWLHVDTDNTNPGDDSAFSDTDRIAPLRVDHPAYVIYTSGSTGRPKGVVVSHRGLAAFATSCVERFAVDSTSRVLQFSSPSFDASVLELCMAVGAGAALVVPPVGPLVGEPLAEVLRDQRVTHALIPPAALASVPTEAAGQLTDFQGLVVGGDATSPELVARWAPGRRMVNAYGPTEATVAVTMSTPLTPGATVPIGTPVTNTQAFVLDNWLRPVPVGVAGELYVTGHGLARGYLNRPSLTAERFIASPFSPTGDRMYRTGDIVRWTTHGTLEFVGRADEQVKIRGFRIELGEIETVLAKDTTIAEAVVHAREDDEQRKQLIAYLVPTTGHTIDTARLRETAGAALPDYMVPAAFVVLDALPLTPHGKLDRKALPAPEFSAAKDSRAAGNDTERVLCGLFAEVLGLSEVGIDDSFFDIGGDSIVSIKLVSRARTAGIEFTARDVFEHKTVARLAAAARVGGEKSTAVRDDSDGSGSVPLLPIIHWMRERGGPVQRFNQTMMVVAPADLGVQRLETALQAVLDHHDALRMRLRRTGGLIWNLDIPPRGELRASDCIRRVDIAGLDKEAAGARIGEHVQAAWDRLDPETGAMVQAVWFDAGPTAPGRLLLAVHHLVVDGVSWRILLPDLAQAWTEAAAGRTPELAPVGTSLRTWAQRLTEAAQDAERVGELETWLDVLGDSDPLLTREPLDPKRDITATARTISLVLPTELTAPLLTTVPAAFHARVNDVLLTAFGAAVARWRQTHERGDHTGVLIDLEGHGREEIVDDVDLHRTVGWLTSLFPVRVDPGPLDWNEFREGGPSAGRALKEVKEQLRRLPENGIGYGLLRYLNPQTSMMLASLPKPQIGFNYLGRFAIAEDQADAAPEVWSPAPESGGLGGGGDAEVPLSHSIDLNAQTQDRAEGPRLIAVWSWAEALFTEEEVRELAETWFDALRALVAHVDRPSAGGHSPSDLPLVPLTQAQIDLVETADPEQLEDVLPLTPLQEGLLFHAQFDEDAPDIYNVQLAVDVEGGLDAPRLREAAAGLLRRHANLRAAFRQQGLDRTVQVVRRGVELPWRDVDLSTLAPERRDAELAAFMAEDRVHRFEVERPPLFRFTLVDLGGGRYRFVMTMHHILLDGWSAPLVLRELFVLYAGGDLPTPTPYREYLSWLGRQDRRTALAAWQHALEGVSEPTLIAPEGSDLRATVPDELRVRVPEELTSALDAAVRRCGVTLNTVVQAVWGVLLGRLTGRDDVVFGGTVSGRPPEIAGVESMVGLFINTLPVRVEVRPGDSWADLLTRLQGQSVELMSHQYLGLSDILRAQGVDKLFDTLTVTENYPMDTGSFGQPADGERVTGIEARDGNHYPISLTVVPNNELLLKFEYQGGLFERDRVEGWMNALIGLIDQFASDPDRPVADAEILSADERRRVLVEWNDSDRADVVPVTFPELFAASVARDPEAVALVHDHDFLSYRELDARANGLARVLADAGVGPERLVALVLPRSVEMAVAQLAVLKAGGAYLPIDPDYPVERVEFILGDATPALVLSTGTIAERLTGVGDDLRWLHVDAQTGAAEGDGDGAEFGDTDRIAPLRVDHPAYVIYTSGSTGRPKGVVVSHRGLAAFATSCVERFAVDSTSRVLQFSSPSFDASVLELCMAVGAGAALVVPPVGPLVGEPLAEVLRDQRVSHALIPPAALASVPAEAAGQLTHFQGLVVGGDATSPELVARWAPGRRMVNAYGPTEATVAVTMSTPLTPGATVPIGTPVTNTQAFVLDNWLRPVPVGVAGELYVTGHGLARGYLNRPSLTAERFIASPFSPTGDRMYRTGDIVRWTTHGTLEFVGRVDEQVKIRGFRIELGEIETVLAKDTTIAEAVVHAREDDEQRKQLIAYLVPTTGHTIDTARLRDTIAATLPDYMVPAAFVTLDALPLTPHGKLDRKALPAPDFSPTAWTGPRTPQEEILCALFAEVLGLKTVGVHDSFFDIGGDSIMSMRLVTKVRSTFGVRLSIRTIFEAPSVAELVGQLGNDTDGDTLDVLLPLRTTGEKAPLFCVHPAGGLSWVYSGLMQHIGADRPLYGLQARGLADPSATLPSSIEEMAADYVTQIRGVQPSGPYHLLGWSLGSLVIHAMATQLRAEGEEVGLLVNLDQYPIDRSRPAPESQPDQQDALRIMLNFVGYDMDSLGDEPLEYAMVADVLRERQSVFANLDETAITALANVFANSRSLFGSFDPQPLDSDVLVVVAEPDETVPAAELAARVEQWRPFLTGKIEYQTVRCSHPHMMQPEPAAEIGRLIAEKLGTSK</sequence>
<dbReference type="PROSITE" id="PS00018">
    <property type="entry name" value="EF_HAND_1"/>
    <property type="match status" value="1"/>
</dbReference>
<dbReference type="InterPro" id="IPR020806">
    <property type="entry name" value="PKS_PP-bd"/>
</dbReference>
<feature type="domain" description="Carrier" evidence="7">
    <location>
        <begin position="2021"/>
        <end position="2095"/>
    </location>
</feature>
<dbReference type="InterPro" id="IPR036736">
    <property type="entry name" value="ACP-like_sf"/>
</dbReference>
<dbReference type="NCBIfam" id="TIGR01720">
    <property type="entry name" value="NRPS-para261"/>
    <property type="match status" value="1"/>
</dbReference>
<dbReference type="Gene3D" id="3.40.50.980">
    <property type="match status" value="6"/>
</dbReference>
<dbReference type="InterPro" id="IPR029058">
    <property type="entry name" value="AB_hydrolase_fold"/>
</dbReference>
<dbReference type="GO" id="GO:0017000">
    <property type="term" value="P:antibiotic biosynthetic process"/>
    <property type="evidence" value="ECO:0007669"/>
    <property type="project" value="UniProtKB-KW"/>
</dbReference>
<evidence type="ECO:0000256" key="1">
    <source>
        <dbReference type="ARBA" id="ARBA00001957"/>
    </source>
</evidence>
<dbReference type="InterPro" id="IPR000873">
    <property type="entry name" value="AMP-dep_synth/lig_dom"/>
</dbReference>
<dbReference type="Gene3D" id="1.10.1200.10">
    <property type="entry name" value="ACP-like"/>
    <property type="match status" value="2"/>
</dbReference>
<dbReference type="SUPFAM" id="SSF47336">
    <property type="entry name" value="ACP-like"/>
    <property type="match status" value="3"/>
</dbReference>
<dbReference type="FunFam" id="3.40.50.980:FF:000001">
    <property type="entry name" value="Non-ribosomal peptide synthetase"/>
    <property type="match status" value="3"/>
</dbReference>
<dbReference type="GO" id="GO:0005737">
    <property type="term" value="C:cytoplasm"/>
    <property type="evidence" value="ECO:0007669"/>
    <property type="project" value="TreeGrafter"/>
</dbReference>
<dbReference type="PANTHER" id="PTHR45527">
    <property type="entry name" value="NONRIBOSOMAL PEPTIDE SYNTHETASE"/>
    <property type="match status" value="1"/>
</dbReference>
<keyword evidence="6" id="KW-0045">Antibiotic biosynthesis</keyword>
<dbReference type="SUPFAM" id="SSF52777">
    <property type="entry name" value="CoA-dependent acyltransferases"/>
    <property type="match status" value="8"/>
</dbReference>
<dbReference type="EMBL" id="JF430460">
    <property type="protein sequence ID" value="AEA30274.1"/>
    <property type="molecule type" value="Genomic_DNA"/>
</dbReference>
<dbReference type="CDD" id="cd12116">
    <property type="entry name" value="A_NRPS_Ta1_like"/>
    <property type="match status" value="1"/>
</dbReference>